<dbReference type="GO" id="GO:0006508">
    <property type="term" value="P:proteolysis"/>
    <property type="evidence" value="ECO:0007669"/>
    <property type="project" value="InterPro"/>
</dbReference>
<dbReference type="SUPFAM" id="SSF51556">
    <property type="entry name" value="Metallo-dependent hydrolases"/>
    <property type="match status" value="1"/>
</dbReference>
<dbReference type="STRING" id="89524.SAMN05444370_11022"/>
<dbReference type="GO" id="GO:0070573">
    <property type="term" value="F:metallodipeptidase activity"/>
    <property type="evidence" value="ECO:0007669"/>
    <property type="project" value="InterPro"/>
</dbReference>
<dbReference type="EMBL" id="FNQM01000010">
    <property type="protein sequence ID" value="SEA71802.1"/>
    <property type="molecule type" value="Genomic_DNA"/>
</dbReference>
<dbReference type="Gene3D" id="3.20.20.140">
    <property type="entry name" value="Metal-dependent hydrolases"/>
    <property type="match status" value="1"/>
</dbReference>
<sequence>MASAPAPVFDGHNDMLLRLWRARDFDARAFLESDGTGHIDLARARAGGLVGGFFAIYPPDDAPPSPDGALNGGDDGGVVDHAPTGPIAPDHARRATLEMAAILLRLARARPDALRVCRDVAGIEAAEADGALAAIMHVEGAEAIGHDLLELETLHAAGLRSLGPVWSRPNIFATGVPFRFPGDPDEGAGLTDAGRALVRACDELGVMVDLSHLNAAGFWDVAQISDRPLVATHSNAHACAPSSRNLTDRQLDAIAERGGVVGLNFAVGFLRADGRRVSATPLETMVRHLDHLLGRLGEGGVALGSDFDGALIPAEIGDAAGLPALVSAMRAAGYGETLIARIRRDNWLDLLRRTLPAV</sequence>
<organism evidence="1 2">
    <name type="scientific">Rubrimonas cliftonensis</name>
    <dbReference type="NCBI Taxonomy" id="89524"/>
    <lineage>
        <taxon>Bacteria</taxon>
        <taxon>Pseudomonadati</taxon>
        <taxon>Pseudomonadota</taxon>
        <taxon>Alphaproteobacteria</taxon>
        <taxon>Rhodobacterales</taxon>
        <taxon>Paracoccaceae</taxon>
        <taxon>Rubrimonas</taxon>
    </lineage>
</organism>
<dbReference type="Proteomes" id="UP000198703">
    <property type="component" value="Unassembled WGS sequence"/>
</dbReference>
<dbReference type="PANTHER" id="PTHR10443">
    <property type="entry name" value="MICROSOMAL DIPEPTIDASE"/>
    <property type="match status" value="1"/>
</dbReference>
<dbReference type="OrthoDB" id="9804920at2"/>
<keyword evidence="2" id="KW-1185">Reference proteome</keyword>
<proteinExistence type="predicted"/>
<dbReference type="Pfam" id="PF01244">
    <property type="entry name" value="Peptidase_M19"/>
    <property type="match status" value="1"/>
</dbReference>
<dbReference type="InterPro" id="IPR008257">
    <property type="entry name" value="Pept_M19"/>
</dbReference>
<protein>
    <submittedName>
        <fullName evidence="1">Dipeptidase AC. Metallo peptidase. MEROPS family M19</fullName>
    </submittedName>
</protein>
<reference evidence="1 2" key="1">
    <citation type="submission" date="2016-10" db="EMBL/GenBank/DDBJ databases">
        <authorList>
            <person name="de Groot N.N."/>
        </authorList>
    </citation>
    <scope>NUCLEOTIDE SEQUENCE [LARGE SCALE GENOMIC DNA]</scope>
    <source>
        <strain evidence="1 2">DSM 15345</strain>
    </source>
</reference>
<evidence type="ECO:0000313" key="1">
    <source>
        <dbReference type="EMBL" id="SEA71802.1"/>
    </source>
</evidence>
<dbReference type="CDD" id="cd01301">
    <property type="entry name" value="rDP_like"/>
    <property type="match status" value="1"/>
</dbReference>
<dbReference type="PROSITE" id="PS51365">
    <property type="entry name" value="RENAL_DIPEPTIDASE_2"/>
    <property type="match status" value="1"/>
</dbReference>
<dbReference type="InterPro" id="IPR032466">
    <property type="entry name" value="Metal_Hydrolase"/>
</dbReference>
<gene>
    <name evidence="1" type="ORF">SAMN05444370_11022</name>
</gene>
<evidence type="ECO:0000313" key="2">
    <source>
        <dbReference type="Proteomes" id="UP000198703"/>
    </source>
</evidence>
<dbReference type="AlphaFoldDB" id="A0A1H4DHT0"/>
<name>A0A1H4DHT0_9RHOB</name>
<dbReference type="RefSeq" id="WP_093254564.1">
    <property type="nucleotide sequence ID" value="NZ_FNQM01000010.1"/>
</dbReference>
<accession>A0A1H4DHT0</accession>
<dbReference type="PANTHER" id="PTHR10443:SF12">
    <property type="entry name" value="DIPEPTIDASE"/>
    <property type="match status" value="1"/>
</dbReference>